<gene>
    <name evidence="5" type="primary">kdgK</name>
    <name evidence="5" type="ORF">SERIO_v1c02390</name>
</gene>
<comment type="similarity">
    <text evidence="1">Belongs to the carbohydrate kinase PfkB family.</text>
</comment>
<dbReference type="InterPro" id="IPR011611">
    <property type="entry name" value="PfkB_dom"/>
</dbReference>
<dbReference type="PANTHER" id="PTHR43320:SF2">
    <property type="entry name" value="2-DEHYDRO-3-DEOXYGLUCONOKINASE_2-DEHYDRO-3-DEOXYGALACTONOKINASE"/>
    <property type="match status" value="1"/>
</dbReference>
<protein>
    <submittedName>
        <fullName evidence="5">2-dehydro-3-deoxygluconokinase</fullName>
    </submittedName>
</protein>
<keyword evidence="2" id="KW-0808">Transferase</keyword>
<dbReference type="InterPro" id="IPR052700">
    <property type="entry name" value="Carb_kinase_PfkB-like"/>
</dbReference>
<organism evidence="5 6">
    <name type="scientific">Spiroplasma eriocheiris</name>
    <dbReference type="NCBI Taxonomy" id="315358"/>
    <lineage>
        <taxon>Bacteria</taxon>
        <taxon>Bacillati</taxon>
        <taxon>Mycoplasmatota</taxon>
        <taxon>Mollicutes</taxon>
        <taxon>Entomoplasmatales</taxon>
        <taxon>Spiroplasmataceae</taxon>
        <taxon>Spiroplasma</taxon>
    </lineage>
</organism>
<dbReference type="GO" id="GO:0016301">
    <property type="term" value="F:kinase activity"/>
    <property type="evidence" value="ECO:0007669"/>
    <property type="project" value="UniProtKB-KW"/>
</dbReference>
<dbReference type="RefSeq" id="WP_047791097.1">
    <property type="nucleotide sequence ID" value="NZ_CP011856.1"/>
</dbReference>
<dbReference type="Proteomes" id="UP000035661">
    <property type="component" value="Chromosome"/>
</dbReference>
<evidence type="ECO:0000259" key="4">
    <source>
        <dbReference type="Pfam" id="PF00294"/>
    </source>
</evidence>
<evidence type="ECO:0000313" key="6">
    <source>
        <dbReference type="Proteomes" id="UP000035661"/>
    </source>
</evidence>
<reference evidence="6" key="2">
    <citation type="submission" date="2015-06" db="EMBL/GenBank/DDBJ databases">
        <title>Complete genome sequence of Spiroplasma eriocheiris TDA-040725-5 (DSM 21848).</title>
        <authorList>
            <person name="Lo W.-S."/>
            <person name="Kuo C.-H."/>
        </authorList>
    </citation>
    <scope>NUCLEOTIDE SEQUENCE [LARGE SCALE GENOMIC DNA]</scope>
    <source>
        <strain evidence="6">TDA-040725-5</strain>
    </source>
</reference>
<dbReference type="PATRIC" id="fig|743698.3.peg.241"/>
<evidence type="ECO:0000256" key="3">
    <source>
        <dbReference type="ARBA" id="ARBA00022777"/>
    </source>
</evidence>
<evidence type="ECO:0000313" key="5">
    <source>
        <dbReference type="EMBL" id="AKM53825.1"/>
    </source>
</evidence>
<dbReference type="PANTHER" id="PTHR43320">
    <property type="entry name" value="SUGAR KINASE"/>
    <property type="match status" value="1"/>
</dbReference>
<dbReference type="KEGG" id="seri:SERIO_v1c02390"/>
<dbReference type="STRING" id="315358.SERIO_v1c02390"/>
<dbReference type="InterPro" id="IPR029056">
    <property type="entry name" value="Ribokinase-like"/>
</dbReference>
<sequence>MKKKVIGILGDPLLRLTTKMGTSFEDGSFVRFNYGGAEMNVGINLAGWDNEVYAISQFPENQIGNKFKKHLNSFGVKTNFITSTHNSRIGLYYLSSPTSIKNGEVTYDRNNSAFWSWNPDEETINKIVKTIDHLHLSGITLALNQTVQTNALKLIQAMQKNNKTISFDFNYRANLWTIQEAQQAILTILPYVDYAFCGHKDLQFILNLIVNNSSEDYQLELQTGWQNLMAEFPNLKLLACTKREVKSPQDNILTGFLYANNKFYQTTPVVLHNIIDRIGGGDAFASGILQGVLNGWEDNVTLDFALANSVLKHTMYGDHYSFTIDEIKKFITQPARDVTR</sequence>
<dbReference type="Pfam" id="PF00294">
    <property type="entry name" value="PfkB"/>
    <property type="match status" value="1"/>
</dbReference>
<name>A0A0H3XHL8_9MOLU</name>
<reference evidence="5 6" key="1">
    <citation type="journal article" date="2015" name="Genome Biol. Evol.">
        <title>Found and Lost: The Fates of Horizontally Acquired Genes in Arthropod-Symbiotic Spiroplasma.</title>
        <authorList>
            <person name="Lo W.S."/>
            <person name="Gasparich G.E."/>
            <person name="Kuo C.H."/>
        </authorList>
    </citation>
    <scope>NUCLEOTIDE SEQUENCE [LARGE SCALE GENOMIC DNA]</scope>
    <source>
        <strain evidence="6">TDA-040725-5</strain>
    </source>
</reference>
<keyword evidence="3 5" id="KW-0418">Kinase</keyword>
<dbReference type="Gene3D" id="3.40.1190.20">
    <property type="match status" value="1"/>
</dbReference>
<dbReference type="CDD" id="cd01166">
    <property type="entry name" value="KdgK"/>
    <property type="match status" value="1"/>
</dbReference>
<keyword evidence="6" id="KW-1185">Reference proteome</keyword>
<evidence type="ECO:0000256" key="1">
    <source>
        <dbReference type="ARBA" id="ARBA00010688"/>
    </source>
</evidence>
<evidence type="ECO:0000256" key="2">
    <source>
        <dbReference type="ARBA" id="ARBA00022679"/>
    </source>
</evidence>
<feature type="domain" description="Carbohydrate kinase PfkB" evidence="4">
    <location>
        <begin position="28"/>
        <end position="208"/>
    </location>
</feature>
<dbReference type="SUPFAM" id="SSF53613">
    <property type="entry name" value="Ribokinase-like"/>
    <property type="match status" value="1"/>
</dbReference>
<dbReference type="EMBL" id="CP011856">
    <property type="protein sequence ID" value="AKM53825.1"/>
    <property type="molecule type" value="Genomic_DNA"/>
</dbReference>
<dbReference type="AlphaFoldDB" id="A0A0H3XHL8"/>
<proteinExistence type="inferred from homology"/>
<accession>A0A0H3XHL8</accession>